<dbReference type="Gene3D" id="3.40.50.1000">
    <property type="entry name" value="HAD superfamily/HAD-like"/>
    <property type="match status" value="1"/>
</dbReference>
<dbReference type="InterPro" id="IPR036412">
    <property type="entry name" value="HAD-like_sf"/>
</dbReference>
<dbReference type="SUPFAM" id="SSF56784">
    <property type="entry name" value="HAD-like"/>
    <property type="match status" value="1"/>
</dbReference>
<reference evidence="3 4" key="1">
    <citation type="submission" date="2020-10" db="EMBL/GenBank/DDBJ databases">
        <title>Haloactinobacterium sp. RN3S43, a bacterium isolated from saline soil.</title>
        <authorList>
            <person name="Sun J.-Q."/>
        </authorList>
    </citation>
    <scope>NUCLEOTIDE SEQUENCE [LARGE SCALE GENOMIC DNA]</scope>
    <source>
        <strain evidence="3 4">RN3S43</strain>
    </source>
</reference>
<organism evidence="3 4">
    <name type="scientific">Ruania alkalisoli</name>
    <dbReference type="NCBI Taxonomy" id="2779775"/>
    <lineage>
        <taxon>Bacteria</taxon>
        <taxon>Bacillati</taxon>
        <taxon>Actinomycetota</taxon>
        <taxon>Actinomycetes</taxon>
        <taxon>Micrococcales</taxon>
        <taxon>Ruaniaceae</taxon>
        <taxon>Ruania</taxon>
    </lineage>
</organism>
<dbReference type="KEGG" id="halt:IM660_08950"/>
<proteinExistence type="inferred from homology"/>
<comment type="similarity">
    <text evidence="1">Belongs to the 5'(3')-deoxyribonucleotidase family.</text>
</comment>
<feature type="active site" description="Nucleophile" evidence="2">
    <location>
        <position position="11"/>
    </location>
</feature>
<name>A0A7M1T0C2_9MICO</name>
<evidence type="ECO:0000256" key="2">
    <source>
        <dbReference type="PIRSR" id="PIRSR610708-1"/>
    </source>
</evidence>
<dbReference type="EMBL" id="CP063169">
    <property type="protein sequence ID" value="QOR72333.1"/>
    <property type="molecule type" value="Genomic_DNA"/>
</dbReference>
<dbReference type="AlphaFoldDB" id="A0A7M1T0C2"/>
<sequence length="189" mass="20660">MDSSALVVGVDIDDVLYDWSGRAHQLSVQAGLAGQVQTITSWTPHREYGCTAEQWWEVIEGGIHDGSLFGAPPIDGAIAALQQLRTAGHQIHLVTARGSGGFSPYAATVQQQTVDWAARHGIPHDDLTFTADKARVRTDYFVDDSADNVVAIRQTGSRVYVMDRPWNSHLDHPHRVHHITEFAAAVLSA</sequence>
<dbReference type="InterPro" id="IPR010708">
    <property type="entry name" value="5'(3')-deoxyribonucleotidase"/>
</dbReference>
<dbReference type="Proteomes" id="UP000593758">
    <property type="component" value="Chromosome"/>
</dbReference>
<evidence type="ECO:0000256" key="1">
    <source>
        <dbReference type="ARBA" id="ARBA00009589"/>
    </source>
</evidence>
<gene>
    <name evidence="3" type="ORF">IM660_08950</name>
</gene>
<dbReference type="GO" id="GO:0008253">
    <property type="term" value="F:5'-nucleotidase activity"/>
    <property type="evidence" value="ECO:0007669"/>
    <property type="project" value="InterPro"/>
</dbReference>
<evidence type="ECO:0000313" key="3">
    <source>
        <dbReference type="EMBL" id="QOR72333.1"/>
    </source>
</evidence>
<accession>A0A7M1T0C2</accession>
<keyword evidence="4" id="KW-1185">Reference proteome</keyword>
<feature type="active site" description="Proton donor" evidence="2">
    <location>
        <position position="13"/>
    </location>
</feature>
<protein>
    <submittedName>
        <fullName evidence="3">Uncharacterized protein</fullName>
    </submittedName>
</protein>
<evidence type="ECO:0000313" key="4">
    <source>
        <dbReference type="Proteomes" id="UP000593758"/>
    </source>
</evidence>
<dbReference type="RefSeq" id="WP_193498973.1">
    <property type="nucleotide sequence ID" value="NZ_CP063169.1"/>
</dbReference>
<dbReference type="InterPro" id="IPR023214">
    <property type="entry name" value="HAD_sf"/>
</dbReference>
<dbReference type="GO" id="GO:0009264">
    <property type="term" value="P:deoxyribonucleotide catabolic process"/>
    <property type="evidence" value="ECO:0007669"/>
    <property type="project" value="InterPro"/>
</dbReference>
<dbReference type="Pfam" id="PF06941">
    <property type="entry name" value="NT5C"/>
    <property type="match status" value="1"/>
</dbReference>